<dbReference type="AlphaFoldDB" id="A0A1J3DI14"/>
<dbReference type="PANTHER" id="PTHR31900">
    <property type="entry name" value="F-BOX/RNI SUPERFAMILY PROTEIN-RELATED"/>
    <property type="match status" value="1"/>
</dbReference>
<proteinExistence type="predicted"/>
<gene>
    <name evidence="2" type="ORF">GA_TR6237_c0_g1_i1_g.20415</name>
</gene>
<dbReference type="PANTHER" id="PTHR31900:SF33">
    <property type="entry name" value="PROTEIN WITH RNI-LIKE_FBD-LIKE DOMAIN"/>
    <property type="match status" value="1"/>
</dbReference>
<evidence type="ECO:0000313" key="2">
    <source>
        <dbReference type="EMBL" id="JAU19635.1"/>
    </source>
</evidence>
<dbReference type="SUPFAM" id="SSF81383">
    <property type="entry name" value="F-box domain"/>
    <property type="match status" value="1"/>
</dbReference>
<dbReference type="SMART" id="SM00579">
    <property type="entry name" value="FBD"/>
    <property type="match status" value="1"/>
</dbReference>
<dbReference type="CDD" id="cd22160">
    <property type="entry name" value="F-box_AtFBL13-like"/>
    <property type="match status" value="1"/>
</dbReference>
<name>A0A1J3DI14_NOCCA</name>
<reference evidence="2" key="1">
    <citation type="submission" date="2016-07" db="EMBL/GenBank/DDBJ databases">
        <title>De novo transcriptome assembly of four accessions of the metal hyperaccumulator plant Noccaea caerulescens.</title>
        <authorList>
            <person name="Blande D."/>
            <person name="Halimaa P."/>
            <person name="Tervahauta A.I."/>
            <person name="Aarts M.G."/>
            <person name="Karenlampi S.O."/>
        </authorList>
    </citation>
    <scope>NUCLEOTIDE SEQUENCE</scope>
</reference>
<dbReference type="InterPro" id="IPR001810">
    <property type="entry name" value="F-box_dom"/>
</dbReference>
<dbReference type="Pfam" id="PF08387">
    <property type="entry name" value="FBD"/>
    <property type="match status" value="1"/>
</dbReference>
<dbReference type="SUPFAM" id="SSF52047">
    <property type="entry name" value="RNI-like"/>
    <property type="match status" value="1"/>
</dbReference>
<dbReference type="InterPro" id="IPR036047">
    <property type="entry name" value="F-box-like_dom_sf"/>
</dbReference>
<evidence type="ECO:0000259" key="1">
    <source>
        <dbReference type="PROSITE" id="PS50181"/>
    </source>
</evidence>
<dbReference type="EMBL" id="GEVI01012685">
    <property type="protein sequence ID" value="JAU19635.1"/>
    <property type="molecule type" value="Transcribed_RNA"/>
</dbReference>
<dbReference type="InterPro" id="IPR053781">
    <property type="entry name" value="F-box_AtFBL13-like"/>
</dbReference>
<dbReference type="InterPro" id="IPR006566">
    <property type="entry name" value="FBD"/>
</dbReference>
<dbReference type="Pfam" id="PF00646">
    <property type="entry name" value="F-box"/>
    <property type="match status" value="1"/>
</dbReference>
<dbReference type="PROSITE" id="PS50181">
    <property type="entry name" value="FBOX"/>
    <property type="match status" value="1"/>
</dbReference>
<dbReference type="Gene3D" id="1.20.1280.50">
    <property type="match status" value="1"/>
</dbReference>
<sequence length="443" mass="51650">MAGRDRISDLPECLLTQILSYLPTKDSVKTSLLSKRWESVWLRVPGLDLRFYDFPDVQAMESFIDQFLKVNKYSQLQKFEIESKNDGFLVSWICRADGHVVHRLDVSDVIRKAPNVTQSIYRSNTLVSLKLVSVRLETPKCSVYLPCLKIMYSEDVWYDYDDPLTMEKTIAGCPALEDLTVIVSRPWLDESFERNFLKHLRVRSQILKRFRLMFEDRWGGRKCSVEIDAPSLEYMSFSDNQSAKIVVKNLSSLVMVDIDCAFKAYFGEAFLLQGRENISELTIHDFFAGISGVRHMIISRPTLQVLCRYSELGKIPKFEYLYRLQAKFSCDTLRLLPKFLESCINLEDLIVDFDADSMFPMKIELTYVPRCLIMTLESVEINKLKWNEEWGMKLVNYFLENSVILKKLTVSFIDSPVSNQEREIYRKLLTTRKRSGRCQVSIY</sequence>
<protein>
    <submittedName>
        <fullName evidence="2">Putative F-box/FBD/LRR-repeat protein</fullName>
    </submittedName>
</protein>
<dbReference type="InterPro" id="IPR050232">
    <property type="entry name" value="FBL13/AtMIF1-like"/>
</dbReference>
<feature type="domain" description="F-box" evidence="1">
    <location>
        <begin position="4"/>
        <end position="54"/>
    </location>
</feature>
<organism evidence="2">
    <name type="scientific">Noccaea caerulescens</name>
    <name type="common">Alpine penny-cress</name>
    <name type="synonym">Thlaspi caerulescens</name>
    <dbReference type="NCBI Taxonomy" id="107243"/>
    <lineage>
        <taxon>Eukaryota</taxon>
        <taxon>Viridiplantae</taxon>
        <taxon>Streptophyta</taxon>
        <taxon>Embryophyta</taxon>
        <taxon>Tracheophyta</taxon>
        <taxon>Spermatophyta</taxon>
        <taxon>Magnoliopsida</taxon>
        <taxon>eudicotyledons</taxon>
        <taxon>Gunneridae</taxon>
        <taxon>Pentapetalae</taxon>
        <taxon>rosids</taxon>
        <taxon>malvids</taxon>
        <taxon>Brassicales</taxon>
        <taxon>Brassicaceae</taxon>
        <taxon>Coluteocarpeae</taxon>
        <taxon>Noccaea</taxon>
    </lineage>
</organism>
<dbReference type="SMART" id="SM00256">
    <property type="entry name" value="FBOX"/>
    <property type="match status" value="1"/>
</dbReference>
<accession>A0A1J3DI14</accession>